<dbReference type="Pfam" id="PF02518">
    <property type="entry name" value="HATPase_c"/>
    <property type="match status" value="1"/>
</dbReference>
<reference evidence="7 8" key="1">
    <citation type="submission" date="2016-11" db="EMBL/GenBank/DDBJ databases">
        <title>Study of marine rhodopsin-containing bacteria.</title>
        <authorList>
            <person name="Yoshizawa S."/>
            <person name="Kumagai Y."/>
            <person name="Kogure K."/>
        </authorList>
    </citation>
    <scope>NUCLEOTIDE SEQUENCE [LARGE SCALE GENOMIC DNA]</scope>
    <source>
        <strain evidence="7 8">SG-29</strain>
    </source>
</reference>
<dbReference type="InterPro" id="IPR005467">
    <property type="entry name" value="His_kinase_dom"/>
</dbReference>
<dbReference type="Pfam" id="PF07494">
    <property type="entry name" value="Reg_prop"/>
    <property type="match status" value="5"/>
</dbReference>
<dbReference type="SMART" id="SM00388">
    <property type="entry name" value="HisKA"/>
    <property type="match status" value="1"/>
</dbReference>
<dbReference type="PANTHER" id="PTHR43547:SF2">
    <property type="entry name" value="HYBRID SIGNAL TRANSDUCTION HISTIDINE KINASE C"/>
    <property type="match status" value="1"/>
</dbReference>
<dbReference type="InterPro" id="IPR011110">
    <property type="entry name" value="Reg_prop"/>
</dbReference>
<dbReference type="OrthoDB" id="9809670at2"/>
<comment type="caution">
    <text evidence="7">The sequence shown here is derived from an EMBL/GenBank/DDBJ whole genome shotgun (WGS) entry which is preliminary data.</text>
</comment>
<feature type="compositionally biased region" description="Basic and acidic residues" evidence="4">
    <location>
        <begin position="842"/>
        <end position="855"/>
    </location>
</feature>
<dbReference type="Gene3D" id="2.60.40.10">
    <property type="entry name" value="Immunoglobulins"/>
    <property type="match status" value="1"/>
</dbReference>
<feature type="chain" id="PRO_5013011657" description="histidine kinase" evidence="5">
    <location>
        <begin position="27"/>
        <end position="1180"/>
    </location>
</feature>
<name>A0A259U1X7_9BACT</name>
<organism evidence="7 8">
    <name type="scientific">Rubricoccus marinus</name>
    <dbReference type="NCBI Taxonomy" id="716817"/>
    <lineage>
        <taxon>Bacteria</taxon>
        <taxon>Pseudomonadati</taxon>
        <taxon>Rhodothermota</taxon>
        <taxon>Rhodothermia</taxon>
        <taxon>Rhodothermales</taxon>
        <taxon>Rubricoccaceae</taxon>
        <taxon>Rubricoccus</taxon>
    </lineage>
</organism>
<dbReference type="EMBL" id="MQWB01000001">
    <property type="protein sequence ID" value="OZC03940.1"/>
    <property type="molecule type" value="Genomic_DNA"/>
</dbReference>
<dbReference type="Gene3D" id="1.10.287.130">
    <property type="match status" value="1"/>
</dbReference>
<dbReference type="InterPro" id="IPR003661">
    <property type="entry name" value="HisK_dim/P_dom"/>
</dbReference>
<dbReference type="EC" id="2.7.13.3" evidence="2"/>
<dbReference type="InterPro" id="IPR011123">
    <property type="entry name" value="Y_Y_Y"/>
</dbReference>
<dbReference type="Gene3D" id="3.30.565.10">
    <property type="entry name" value="Histidine kinase-like ATPase, C-terminal domain"/>
    <property type="match status" value="1"/>
</dbReference>
<evidence type="ECO:0000259" key="6">
    <source>
        <dbReference type="PROSITE" id="PS50109"/>
    </source>
</evidence>
<feature type="compositionally biased region" description="Basic and acidic residues" evidence="4">
    <location>
        <begin position="864"/>
        <end position="890"/>
    </location>
</feature>
<accession>A0A259U1X7</accession>
<dbReference type="PROSITE" id="PS50109">
    <property type="entry name" value="HIS_KIN"/>
    <property type="match status" value="1"/>
</dbReference>
<evidence type="ECO:0000256" key="1">
    <source>
        <dbReference type="ARBA" id="ARBA00000085"/>
    </source>
</evidence>
<dbReference type="SUPFAM" id="SSF47384">
    <property type="entry name" value="Homodimeric domain of signal transducing histidine kinase"/>
    <property type="match status" value="1"/>
</dbReference>
<feature type="domain" description="Histidine kinase" evidence="6">
    <location>
        <begin position="923"/>
        <end position="1173"/>
    </location>
</feature>
<feature type="signal peptide" evidence="5">
    <location>
        <begin position="1"/>
        <end position="26"/>
    </location>
</feature>
<dbReference type="AlphaFoldDB" id="A0A259U1X7"/>
<dbReference type="RefSeq" id="WP_094549875.1">
    <property type="nucleotide sequence ID" value="NZ_MQWB01000001.1"/>
</dbReference>
<dbReference type="InterPro" id="IPR003594">
    <property type="entry name" value="HATPase_dom"/>
</dbReference>
<gene>
    <name evidence="7" type="ORF">BSZ36_13690</name>
</gene>
<evidence type="ECO:0000256" key="5">
    <source>
        <dbReference type="SAM" id="SignalP"/>
    </source>
</evidence>
<dbReference type="SMART" id="SM00387">
    <property type="entry name" value="HATPase_c"/>
    <property type="match status" value="1"/>
</dbReference>
<keyword evidence="5" id="KW-0732">Signal</keyword>
<dbReference type="InterPro" id="IPR013783">
    <property type="entry name" value="Ig-like_fold"/>
</dbReference>
<feature type="region of interest" description="Disordered" evidence="4">
    <location>
        <begin position="842"/>
        <end position="890"/>
    </location>
</feature>
<proteinExistence type="predicted"/>
<dbReference type="SUPFAM" id="SSF63829">
    <property type="entry name" value="Calcium-dependent phosphotriesterase"/>
    <property type="match status" value="3"/>
</dbReference>
<dbReference type="Gene3D" id="2.130.10.10">
    <property type="entry name" value="YVTN repeat-like/Quinoprotein amine dehydrogenase"/>
    <property type="match status" value="4"/>
</dbReference>
<dbReference type="InterPro" id="IPR036097">
    <property type="entry name" value="HisK_dim/P_sf"/>
</dbReference>
<dbReference type="InterPro" id="IPR036890">
    <property type="entry name" value="HATPase_C_sf"/>
</dbReference>
<keyword evidence="3" id="KW-0597">Phosphoprotein</keyword>
<dbReference type="PRINTS" id="PR00344">
    <property type="entry name" value="BCTRLSENSOR"/>
</dbReference>
<dbReference type="Proteomes" id="UP000216446">
    <property type="component" value="Unassembled WGS sequence"/>
</dbReference>
<dbReference type="InterPro" id="IPR015943">
    <property type="entry name" value="WD40/YVTN_repeat-like_dom_sf"/>
</dbReference>
<dbReference type="PANTHER" id="PTHR43547">
    <property type="entry name" value="TWO-COMPONENT HISTIDINE KINASE"/>
    <property type="match status" value="1"/>
</dbReference>
<evidence type="ECO:0000256" key="4">
    <source>
        <dbReference type="SAM" id="MobiDB-lite"/>
    </source>
</evidence>
<comment type="catalytic activity">
    <reaction evidence="1">
        <text>ATP + protein L-histidine = ADP + protein N-phospho-L-histidine.</text>
        <dbReference type="EC" id="2.7.13.3"/>
    </reaction>
</comment>
<dbReference type="InParanoid" id="A0A259U1X7"/>
<dbReference type="InterPro" id="IPR004358">
    <property type="entry name" value="Sig_transdc_His_kin-like_C"/>
</dbReference>
<evidence type="ECO:0000313" key="7">
    <source>
        <dbReference type="EMBL" id="OZC03940.1"/>
    </source>
</evidence>
<evidence type="ECO:0000256" key="2">
    <source>
        <dbReference type="ARBA" id="ARBA00012438"/>
    </source>
</evidence>
<dbReference type="CDD" id="cd00082">
    <property type="entry name" value="HisKA"/>
    <property type="match status" value="1"/>
</dbReference>
<evidence type="ECO:0000256" key="3">
    <source>
        <dbReference type="ARBA" id="ARBA00022553"/>
    </source>
</evidence>
<protein>
    <recommendedName>
        <fullName evidence="2">histidine kinase</fullName>
        <ecNumber evidence="2">2.7.13.3</ecNumber>
    </recommendedName>
</protein>
<dbReference type="SUPFAM" id="SSF55874">
    <property type="entry name" value="ATPase domain of HSP90 chaperone/DNA topoisomerase II/histidine kinase"/>
    <property type="match status" value="1"/>
</dbReference>
<dbReference type="GO" id="GO:0000155">
    <property type="term" value="F:phosphorelay sensor kinase activity"/>
    <property type="evidence" value="ECO:0007669"/>
    <property type="project" value="InterPro"/>
</dbReference>
<dbReference type="Pfam" id="PF07495">
    <property type="entry name" value="Y_Y_Y"/>
    <property type="match status" value="1"/>
</dbReference>
<keyword evidence="8" id="KW-1185">Reference proteome</keyword>
<evidence type="ECO:0000313" key="8">
    <source>
        <dbReference type="Proteomes" id="UP000216446"/>
    </source>
</evidence>
<sequence>MRTSHHRTSHWLAAAAVLLCCGLALAGPGWLAAQNAASGASAGEPPEAERVAFRHLTTSDGLANESVATVLQDRFGFIWIGTADGLNRYDGYQLIEYKRGPDSTSLSDNVVSALAEDARGSLWVGTRRGLSRLDRETERFQRFRAGRGSIPNDDVIALLADSSGAVWAGTGGGLGRYDLETEAWTTFRHAPGDASTLPNDNVSALALGSDGALWVGTDDGVSRLDMETGTFRAYRPPGTSDGFSGAVSSISVSEEGHLWVGTLGNGLYRLDPASGAFEPAAIAGLSVSVVSSVYEDGGGTLWVGTFGDGLRQIPPGATEAIEYQATEGDPDALIDEAVSDIYEDRQGVLWVATYGGLDRFDRARGTVARFRHDPQEPTSLSSNDVAALLTTRDGTLYVGTDRAIDVTTDRSSFRHTPVSGTSGPAATLALLEAEDGTIWAGTEAGIFRVSASGAEPVALPGRAIIAKALLEDRDGSLFVGTLGEGLIQRDPASGGTVSYTHDPADPGSIAHDHVRALAEDARGALWAGTEEGLCRLDEAGANARFTCFRAAPEDPDALADGYIHTLHAREDGTLWIGTKGGLHKLDTSAPERGFSRLTEAETDLPSDDVLAIVEDDDNYLWLATSRGLTRFDPVTDTFQQRTLGGEGSARTLGEAATRTASGELLFGGSNGLLAFFPTQLAASNPNPPEVVITAVSLGGEPLAPGPDSPLDAPAPLAERLKLDHAQANYVTFAFAGLHFSDPGRNSYRFTMEGFDEDWRGGLGARERTAPYTNIPPGKYTFRVQAANADGVWNETGASLDVVVTPPWWRTPWAYLAYAGLLVFGFVRFDKWQRQRLLKEERERAERREQEIRAETAEAEAQQAEADRQRAEAEARAARAEADRQRTEAEGKREIEKAFRELKAMQTQLVQSEKLASLGQLTAGIAHEIKNPLNFVNNFADLSVELADELGEELRDNKDKPVSAVLEEVTAILDDLRENSRRIHEHGTRADRIVKAMLLHSRGSSAERGQIVANAFVEEYANLAYHGARANDKEFQVDLVRDLDPNAGEVEVIPQELGRVLINLLSNAFYAVGQRKRTDGEGYEPRVTVATTRETDPEQDWVEIRIEDNGTGIPDEIREKVFEPFFTTKPTGDGTGLGLSLAYDIITQGHGGTLAVESEENVGTTFIIRLPAKSAPEAVTA</sequence>